<dbReference type="eggNOG" id="KOG2674">
    <property type="taxonomic scope" value="Eukaryota"/>
</dbReference>
<dbReference type="GO" id="GO:0019786">
    <property type="term" value="F:protein-phosphatidylethanolamide deconjugating activity"/>
    <property type="evidence" value="ECO:0007669"/>
    <property type="project" value="InterPro"/>
</dbReference>
<keyword evidence="9 11" id="KW-0072">Autophagy</keyword>
<dbReference type="InterPro" id="IPR038765">
    <property type="entry name" value="Papain-like_cys_pep_sf"/>
</dbReference>
<dbReference type="AlphaFoldDB" id="D7G2J0"/>
<keyword evidence="3" id="KW-0813">Transport</keyword>
<feature type="compositionally biased region" description="Low complexity" evidence="12">
    <location>
        <begin position="198"/>
        <end position="213"/>
    </location>
</feature>
<sequence length="546" mass="58689">MRGRKQRQRTHPRQLMIRARAAAFFDDDENDGAPAPTWIMGIPYTELREEERRLDVFSTMWITYRSGFPKMEPYGYTDDSGWGCMLRSAQMLMTQALQRHTLGRSWRVPRTLEERLRVPEYRTLVRLFADHPGEANLFSIHNMCQVGIRYDKLPGEWYGPTTAACVLRDISEIYAERLSPPASPPEPPLSSTGRLRPAEVSAAPDEPAAAGDACRGEATSDTSLEGGENVVEGGSERESGASPAANGGASGCGGGDSDACGSPSGGNGDGAVFPSSRPLRVFVSQGDVVYIDEVEAVAIRGASDTATTATTANGHGAVSGGEHREEANGSATTGDGSSSARSDAAADSTDSPAPAFFDPLLNPGSGEGENPLEKAWSSAVVLLVPLRLGLDELSTGYIPSLLETLRVPQSLGFLGGRPNHAIFFIGAQGNTLTGLDPHTTQPAADMGEGFPSERYVHSLHCQSAVSMDVHRIDPSLALAFYLPDRATFEDLIKRIGETNPPPFSVEQTRPDYEGEMGLAFMINQRDDDGTTDDDDDEYVFVKGPER</sequence>
<keyword evidence="5 11" id="KW-0645">Protease</keyword>
<dbReference type="STRING" id="2880.D7G2J0"/>
<dbReference type="SUPFAM" id="SSF54001">
    <property type="entry name" value="Cysteine proteinases"/>
    <property type="match status" value="2"/>
</dbReference>
<dbReference type="GO" id="GO:0000045">
    <property type="term" value="P:autophagosome assembly"/>
    <property type="evidence" value="ECO:0007669"/>
    <property type="project" value="TreeGrafter"/>
</dbReference>
<evidence type="ECO:0000256" key="10">
    <source>
        <dbReference type="ARBA" id="ARBA00029362"/>
    </source>
</evidence>
<evidence type="ECO:0000256" key="5">
    <source>
        <dbReference type="ARBA" id="ARBA00022670"/>
    </source>
</evidence>
<evidence type="ECO:0000313" key="14">
    <source>
        <dbReference type="EMBL" id="CBJ33424.1"/>
    </source>
</evidence>
<dbReference type="GO" id="GO:0035973">
    <property type="term" value="P:aggrephagy"/>
    <property type="evidence" value="ECO:0007669"/>
    <property type="project" value="TreeGrafter"/>
</dbReference>
<evidence type="ECO:0000256" key="9">
    <source>
        <dbReference type="ARBA" id="ARBA00023006"/>
    </source>
</evidence>
<evidence type="ECO:0000256" key="11">
    <source>
        <dbReference type="RuleBase" id="RU363115"/>
    </source>
</evidence>
<comment type="function">
    <text evidence="11">Cysteine protease that plays a key role in autophagy by mediating both proteolytic activation and delipidation of ATG8 family proteins.</text>
</comment>
<evidence type="ECO:0000256" key="1">
    <source>
        <dbReference type="ARBA" id="ARBA00004496"/>
    </source>
</evidence>
<dbReference type="EC" id="3.4.22.-" evidence="11"/>
<dbReference type="InParanoid" id="D7G2J0"/>
<evidence type="ECO:0000313" key="15">
    <source>
        <dbReference type="Proteomes" id="UP000002630"/>
    </source>
</evidence>
<dbReference type="GO" id="GO:0015031">
    <property type="term" value="P:protein transport"/>
    <property type="evidence" value="ECO:0007669"/>
    <property type="project" value="UniProtKB-KW"/>
</dbReference>
<dbReference type="OMA" id="NIGEWFA"/>
<keyword evidence="4 11" id="KW-0963">Cytoplasm</keyword>
<dbReference type="PANTHER" id="PTHR22624:SF49">
    <property type="entry name" value="CYSTEINE PROTEASE"/>
    <property type="match status" value="1"/>
</dbReference>
<keyword evidence="7" id="KW-0788">Thiol protease</keyword>
<dbReference type="Proteomes" id="UP000002630">
    <property type="component" value="Linkage Group LG26"/>
</dbReference>
<dbReference type="GO" id="GO:0000423">
    <property type="term" value="P:mitophagy"/>
    <property type="evidence" value="ECO:0007669"/>
    <property type="project" value="TreeGrafter"/>
</dbReference>
<comment type="catalytic activity">
    <reaction evidence="10">
        <text>[protein]-C-terminal L-amino acid-glycyl-phosphatidylethanolamide + H2O = [protein]-C-terminal L-amino acid-glycine + a 1,2-diacyl-sn-glycero-3-phosphoethanolamine</text>
        <dbReference type="Rhea" id="RHEA:67548"/>
        <dbReference type="Rhea" id="RHEA-COMP:17323"/>
        <dbReference type="Rhea" id="RHEA-COMP:17324"/>
        <dbReference type="ChEBI" id="CHEBI:15377"/>
        <dbReference type="ChEBI" id="CHEBI:64612"/>
        <dbReference type="ChEBI" id="CHEBI:172940"/>
        <dbReference type="ChEBI" id="CHEBI:172941"/>
    </reaction>
    <physiologicalReaction direction="left-to-right" evidence="10">
        <dbReference type="Rhea" id="RHEA:67549"/>
    </physiologicalReaction>
</comment>
<dbReference type="EMBL" id="FN649751">
    <property type="protein sequence ID" value="CBJ33424.1"/>
    <property type="molecule type" value="Genomic_DNA"/>
</dbReference>
<name>D7G2J0_ECTSI</name>
<evidence type="ECO:0000256" key="2">
    <source>
        <dbReference type="ARBA" id="ARBA00010958"/>
    </source>
</evidence>
<protein>
    <recommendedName>
        <fullName evidence="11">Cysteine protease</fullName>
        <ecNumber evidence="11">3.4.22.-</ecNumber>
    </recommendedName>
</protein>
<feature type="domain" description="Peptidase C54 catalytic" evidence="13">
    <location>
        <begin position="52"/>
        <end position="172"/>
    </location>
</feature>
<dbReference type="GO" id="GO:0004197">
    <property type="term" value="F:cysteine-type endopeptidase activity"/>
    <property type="evidence" value="ECO:0007669"/>
    <property type="project" value="TreeGrafter"/>
</dbReference>
<feature type="region of interest" description="Disordered" evidence="12">
    <location>
        <begin position="308"/>
        <end position="371"/>
    </location>
</feature>
<dbReference type="GO" id="GO:0034727">
    <property type="term" value="P:piecemeal microautophagy of the nucleus"/>
    <property type="evidence" value="ECO:0007669"/>
    <property type="project" value="TreeGrafter"/>
</dbReference>
<dbReference type="PANTHER" id="PTHR22624">
    <property type="entry name" value="CYSTEINE PROTEASE ATG4"/>
    <property type="match status" value="1"/>
</dbReference>
<evidence type="ECO:0000256" key="6">
    <source>
        <dbReference type="ARBA" id="ARBA00022801"/>
    </source>
</evidence>
<reference evidence="14 15" key="1">
    <citation type="journal article" date="2010" name="Nature">
        <title>The Ectocarpus genome and the independent evolution of multicellularity in brown algae.</title>
        <authorList>
            <person name="Cock J.M."/>
            <person name="Sterck L."/>
            <person name="Rouze P."/>
            <person name="Scornet D."/>
            <person name="Allen A.E."/>
            <person name="Amoutzias G."/>
            <person name="Anthouard V."/>
            <person name="Artiguenave F."/>
            <person name="Aury J.M."/>
            <person name="Badger J.H."/>
            <person name="Beszteri B."/>
            <person name="Billiau K."/>
            <person name="Bonnet E."/>
            <person name="Bothwell J.H."/>
            <person name="Bowler C."/>
            <person name="Boyen C."/>
            <person name="Brownlee C."/>
            <person name="Carrano C.J."/>
            <person name="Charrier B."/>
            <person name="Cho G.Y."/>
            <person name="Coelho S.M."/>
            <person name="Collen J."/>
            <person name="Corre E."/>
            <person name="Da Silva C."/>
            <person name="Delage L."/>
            <person name="Delaroque N."/>
            <person name="Dittami S.M."/>
            <person name="Doulbeau S."/>
            <person name="Elias M."/>
            <person name="Farnham G."/>
            <person name="Gachon C.M."/>
            <person name="Gschloessl B."/>
            <person name="Heesch S."/>
            <person name="Jabbari K."/>
            <person name="Jubin C."/>
            <person name="Kawai H."/>
            <person name="Kimura K."/>
            <person name="Kloareg B."/>
            <person name="Kupper F.C."/>
            <person name="Lang D."/>
            <person name="Le Bail A."/>
            <person name="Leblanc C."/>
            <person name="Lerouge P."/>
            <person name="Lohr M."/>
            <person name="Lopez P.J."/>
            <person name="Martens C."/>
            <person name="Maumus F."/>
            <person name="Michel G."/>
            <person name="Miranda-Saavedra D."/>
            <person name="Morales J."/>
            <person name="Moreau H."/>
            <person name="Motomura T."/>
            <person name="Nagasato C."/>
            <person name="Napoli C.A."/>
            <person name="Nelson D.R."/>
            <person name="Nyvall-Collen P."/>
            <person name="Peters A.F."/>
            <person name="Pommier C."/>
            <person name="Potin P."/>
            <person name="Poulain J."/>
            <person name="Quesneville H."/>
            <person name="Read B."/>
            <person name="Rensing S.A."/>
            <person name="Ritter A."/>
            <person name="Rousvoal S."/>
            <person name="Samanta M."/>
            <person name="Samson G."/>
            <person name="Schroeder D.C."/>
            <person name="Segurens B."/>
            <person name="Strittmatter M."/>
            <person name="Tonon T."/>
            <person name="Tregear J.W."/>
            <person name="Valentin K."/>
            <person name="von Dassow P."/>
            <person name="Yamagishi T."/>
            <person name="Van de Peer Y."/>
            <person name="Wincker P."/>
        </authorList>
    </citation>
    <scope>NUCLEOTIDE SEQUENCE [LARGE SCALE GENOMIC DNA]</scope>
    <source>
        <strain evidence="15">Ec32 / CCAP1310/4</strain>
    </source>
</reference>
<comment type="subcellular location">
    <subcellularLocation>
        <location evidence="1 11">Cytoplasm</location>
    </subcellularLocation>
</comment>
<dbReference type="OrthoDB" id="2960936at2759"/>
<gene>
    <name evidence="14" type="primary">Atg4</name>
    <name evidence="14" type="ORF">Esi_0479_0013</name>
</gene>
<keyword evidence="6 11" id="KW-0378">Hydrolase</keyword>
<keyword evidence="8 11" id="KW-0653">Protein transport</keyword>
<evidence type="ECO:0000256" key="7">
    <source>
        <dbReference type="ARBA" id="ARBA00022807"/>
    </source>
</evidence>
<dbReference type="InterPro" id="IPR046792">
    <property type="entry name" value="Peptidase_C54_cat"/>
</dbReference>
<feature type="compositionally biased region" description="Low complexity" evidence="12">
    <location>
        <begin position="329"/>
        <end position="355"/>
    </location>
</feature>
<keyword evidence="15" id="KW-1185">Reference proteome</keyword>
<proteinExistence type="inferred from homology"/>
<evidence type="ECO:0000256" key="4">
    <source>
        <dbReference type="ARBA" id="ARBA00022490"/>
    </source>
</evidence>
<dbReference type="Pfam" id="PF03416">
    <property type="entry name" value="Peptidase_C54"/>
    <property type="match status" value="2"/>
</dbReference>
<dbReference type="GO" id="GO:0016485">
    <property type="term" value="P:protein processing"/>
    <property type="evidence" value="ECO:0007669"/>
    <property type="project" value="TreeGrafter"/>
</dbReference>
<dbReference type="GO" id="GO:0005737">
    <property type="term" value="C:cytoplasm"/>
    <property type="evidence" value="ECO:0007669"/>
    <property type="project" value="UniProtKB-SubCell"/>
</dbReference>
<dbReference type="InterPro" id="IPR005078">
    <property type="entry name" value="Peptidase_C54"/>
</dbReference>
<organism evidence="14 15">
    <name type="scientific">Ectocarpus siliculosus</name>
    <name type="common">Brown alga</name>
    <name type="synonym">Conferva siliculosa</name>
    <dbReference type="NCBI Taxonomy" id="2880"/>
    <lineage>
        <taxon>Eukaryota</taxon>
        <taxon>Sar</taxon>
        <taxon>Stramenopiles</taxon>
        <taxon>Ochrophyta</taxon>
        <taxon>PX clade</taxon>
        <taxon>Phaeophyceae</taxon>
        <taxon>Ectocarpales</taxon>
        <taxon>Ectocarpaceae</taxon>
        <taxon>Ectocarpus</taxon>
    </lineage>
</organism>
<dbReference type="EMBL" id="FN648684">
    <property type="protein sequence ID" value="CBJ33424.1"/>
    <property type="molecule type" value="Genomic_DNA"/>
</dbReference>
<evidence type="ECO:0000256" key="3">
    <source>
        <dbReference type="ARBA" id="ARBA00022448"/>
    </source>
</evidence>
<accession>D7G2J0</accession>
<feature type="region of interest" description="Disordered" evidence="12">
    <location>
        <begin position="177"/>
        <end position="272"/>
    </location>
</feature>
<evidence type="ECO:0000259" key="13">
    <source>
        <dbReference type="Pfam" id="PF03416"/>
    </source>
</evidence>
<evidence type="ECO:0000256" key="12">
    <source>
        <dbReference type="SAM" id="MobiDB-lite"/>
    </source>
</evidence>
<evidence type="ECO:0000256" key="8">
    <source>
        <dbReference type="ARBA" id="ARBA00022927"/>
    </source>
</evidence>
<feature type="domain" description="Peptidase C54 catalytic" evidence="13">
    <location>
        <begin position="279"/>
        <end position="493"/>
    </location>
</feature>
<comment type="similarity">
    <text evidence="2 11">Belongs to the peptidase C54 family.</text>
</comment>